<dbReference type="EMBL" id="VIGC01000012">
    <property type="protein sequence ID" value="TQE95614.1"/>
    <property type="molecule type" value="Genomic_DNA"/>
</dbReference>
<accession>A0A540VFS3</accession>
<dbReference type="GO" id="GO:0016740">
    <property type="term" value="F:transferase activity"/>
    <property type="evidence" value="ECO:0007669"/>
    <property type="project" value="UniProtKB-KW"/>
</dbReference>
<dbReference type="InterPro" id="IPR051678">
    <property type="entry name" value="AGP_Transferase"/>
</dbReference>
<organism evidence="2 3">
    <name type="scientific">Litorilinea aerophila</name>
    <dbReference type="NCBI Taxonomy" id="1204385"/>
    <lineage>
        <taxon>Bacteria</taxon>
        <taxon>Bacillati</taxon>
        <taxon>Chloroflexota</taxon>
        <taxon>Caldilineae</taxon>
        <taxon>Caldilineales</taxon>
        <taxon>Caldilineaceae</taxon>
        <taxon>Litorilinea</taxon>
    </lineage>
</organism>
<dbReference type="SUPFAM" id="SSF56112">
    <property type="entry name" value="Protein kinase-like (PK-like)"/>
    <property type="match status" value="1"/>
</dbReference>
<gene>
    <name evidence="2" type="ORF">FKZ61_10825</name>
</gene>
<reference evidence="2 3" key="1">
    <citation type="submission" date="2019-06" db="EMBL/GenBank/DDBJ databases">
        <title>Genome sequence of Litorilinea aerophila BAA-2444.</title>
        <authorList>
            <person name="Maclea K.S."/>
            <person name="Maurais E.G."/>
            <person name="Iannazzi L.C."/>
        </authorList>
    </citation>
    <scope>NUCLEOTIDE SEQUENCE [LARGE SCALE GENOMIC DNA]</scope>
    <source>
        <strain evidence="2 3">ATCC BAA-2444</strain>
    </source>
</reference>
<dbReference type="InterPro" id="IPR002575">
    <property type="entry name" value="Aminoglycoside_PTrfase"/>
</dbReference>
<evidence type="ECO:0000313" key="3">
    <source>
        <dbReference type="Proteomes" id="UP000317371"/>
    </source>
</evidence>
<protein>
    <submittedName>
        <fullName evidence="2">Aminoglycoside phosphotransferase family protein</fullName>
    </submittedName>
</protein>
<dbReference type="InParanoid" id="A0A540VFS3"/>
<feature type="domain" description="Aminoglycoside phosphotransferase" evidence="1">
    <location>
        <begin position="37"/>
        <end position="262"/>
    </location>
</feature>
<dbReference type="PANTHER" id="PTHR21310">
    <property type="entry name" value="AMINOGLYCOSIDE PHOSPHOTRANSFERASE-RELATED-RELATED"/>
    <property type="match status" value="1"/>
</dbReference>
<dbReference type="AlphaFoldDB" id="A0A540VFS3"/>
<sequence length="349" mass="39211">MSGQQVAQLTPSIHRYLTAAPTSHFLGQPVEMVDAWEGRDNLLWRVRCRGQEAVLKLYLDAGQARSRRQYDGQQLFVADGLAPRPLWYDRYPTGLSRQVLIYEWVPGQPVDARDDGEMVGLAQAVAALHRGDVSQVRRFCPHPVNLDFYWRIEQGSFAQIHAWLDGLPAPELARLFKSWVERADALVAEHLPLWQQAVPTPVHGDLKLENCLAHRGQTVLVDWEMFGLGDPALEVARFLHHSQADFPPHGQERWLDSYLAGLPQPALDQRIQVYRRLLPFHDVCYLLLGLQSLEEGSRSEEAAASRAFLQETLAAALIRCGTALEQPVDEATAAAWAEALFQAALADNF</sequence>
<proteinExistence type="predicted"/>
<dbReference type="Proteomes" id="UP000317371">
    <property type="component" value="Unassembled WGS sequence"/>
</dbReference>
<comment type="caution">
    <text evidence="2">The sequence shown here is derived from an EMBL/GenBank/DDBJ whole genome shotgun (WGS) entry which is preliminary data.</text>
</comment>
<dbReference type="Pfam" id="PF01636">
    <property type="entry name" value="APH"/>
    <property type="match status" value="1"/>
</dbReference>
<dbReference type="InterPro" id="IPR011009">
    <property type="entry name" value="Kinase-like_dom_sf"/>
</dbReference>
<dbReference type="Gene3D" id="3.90.1200.10">
    <property type="match status" value="1"/>
</dbReference>
<dbReference type="OrthoDB" id="179763at2"/>
<evidence type="ECO:0000259" key="1">
    <source>
        <dbReference type="Pfam" id="PF01636"/>
    </source>
</evidence>
<dbReference type="RefSeq" id="WP_141610149.1">
    <property type="nucleotide sequence ID" value="NZ_VIGC02000012.1"/>
</dbReference>
<name>A0A540VFS3_9CHLR</name>
<keyword evidence="3" id="KW-1185">Reference proteome</keyword>
<keyword evidence="2" id="KW-0808">Transferase</keyword>
<evidence type="ECO:0000313" key="2">
    <source>
        <dbReference type="EMBL" id="TQE95614.1"/>
    </source>
</evidence>